<dbReference type="PaxDb" id="3880-AET01048"/>
<dbReference type="Proteomes" id="UP000002051">
    <property type="component" value="Chromosome 5"/>
</dbReference>
<organism evidence="1 3">
    <name type="scientific">Medicago truncatula</name>
    <name type="common">Barrel medic</name>
    <name type="synonym">Medicago tribuloides</name>
    <dbReference type="NCBI Taxonomy" id="3880"/>
    <lineage>
        <taxon>Eukaryota</taxon>
        <taxon>Viridiplantae</taxon>
        <taxon>Streptophyta</taxon>
        <taxon>Embryophyta</taxon>
        <taxon>Tracheophyta</taxon>
        <taxon>Spermatophyta</taxon>
        <taxon>Magnoliopsida</taxon>
        <taxon>eudicotyledons</taxon>
        <taxon>Gunneridae</taxon>
        <taxon>Pentapetalae</taxon>
        <taxon>rosids</taxon>
        <taxon>fabids</taxon>
        <taxon>Fabales</taxon>
        <taxon>Fabaceae</taxon>
        <taxon>Papilionoideae</taxon>
        <taxon>50 kb inversion clade</taxon>
        <taxon>NPAAA clade</taxon>
        <taxon>Hologalegina</taxon>
        <taxon>IRL clade</taxon>
        <taxon>Trifolieae</taxon>
        <taxon>Medicago</taxon>
    </lineage>
</organism>
<dbReference type="EnsemblPlants" id="AET01048">
    <property type="protein sequence ID" value="AET01048"/>
    <property type="gene ID" value="MTR_5g098840"/>
</dbReference>
<dbReference type="EMBL" id="CM001221">
    <property type="protein sequence ID" value="AET01048.1"/>
    <property type="molecule type" value="Genomic_DNA"/>
</dbReference>
<reference evidence="1 3" key="1">
    <citation type="journal article" date="2011" name="Nature">
        <title>The Medicago genome provides insight into the evolution of rhizobial symbioses.</title>
        <authorList>
            <person name="Young N.D."/>
            <person name="Debelle F."/>
            <person name="Oldroyd G.E."/>
            <person name="Geurts R."/>
            <person name="Cannon S.B."/>
            <person name="Udvardi M.K."/>
            <person name="Benedito V.A."/>
            <person name="Mayer K.F."/>
            <person name="Gouzy J."/>
            <person name="Schoof H."/>
            <person name="Van de Peer Y."/>
            <person name="Proost S."/>
            <person name="Cook D.R."/>
            <person name="Meyers B.C."/>
            <person name="Spannagl M."/>
            <person name="Cheung F."/>
            <person name="De Mita S."/>
            <person name="Krishnakumar V."/>
            <person name="Gundlach H."/>
            <person name="Zhou S."/>
            <person name="Mudge J."/>
            <person name="Bharti A.K."/>
            <person name="Murray J.D."/>
            <person name="Naoumkina M.A."/>
            <person name="Rosen B."/>
            <person name="Silverstein K.A."/>
            <person name="Tang H."/>
            <person name="Rombauts S."/>
            <person name="Zhao P.X."/>
            <person name="Zhou P."/>
            <person name="Barbe V."/>
            <person name="Bardou P."/>
            <person name="Bechner M."/>
            <person name="Bellec A."/>
            <person name="Berger A."/>
            <person name="Berges H."/>
            <person name="Bidwell S."/>
            <person name="Bisseling T."/>
            <person name="Choisne N."/>
            <person name="Couloux A."/>
            <person name="Denny R."/>
            <person name="Deshpande S."/>
            <person name="Dai X."/>
            <person name="Doyle J.J."/>
            <person name="Dudez A.M."/>
            <person name="Farmer A.D."/>
            <person name="Fouteau S."/>
            <person name="Franken C."/>
            <person name="Gibelin C."/>
            <person name="Gish J."/>
            <person name="Goldstein S."/>
            <person name="Gonzalez A.J."/>
            <person name="Green P.J."/>
            <person name="Hallab A."/>
            <person name="Hartog M."/>
            <person name="Hua A."/>
            <person name="Humphray S.J."/>
            <person name="Jeong D.H."/>
            <person name="Jing Y."/>
            <person name="Jocker A."/>
            <person name="Kenton S.M."/>
            <person name="Kim D.J."/>
            <person name="Klee K."/>
            <person name="Lai H."/>
            <person name="Lang C."/>
            <person name="Lin S."/>
            <person name="Macmil S.L."/>
            <person name="Magdelenat G."/>
            <person name="Matthews L."/>
            <person name="McCorrison J."/>
            <person name="Monaghan E.L."/>
            <person name="Mun J.H."/>
            <person name="Najar F.Z."/>
            <person name="Nicholson C."/>
            <person name="Noirot C."/>
            <person name="O'Bleness M."/>
            <person name="Paule C.R."/>
            <person name="Poulain J."/>
            <person name="Prion F."/>
            <person name="Qin B."/>
            <person name="Qu C."/>
            <person name="Retzel E.F."/>
            <person name="Riddle C."/>
            <person name="Sallet E."/>
            <person name="Samain S."/>
            <person name="Samson N."/>
            <person name="Sanders I."/>
            <person name="Saurat O."/>
            <person name="Scarpelli C."/>
            <person name="Schiex T."/>
            <person name="Segurens B."/>
            <person name="Severin A.J."/>
            <person name="Sherrier D.J."/>
            <person name="Shi R."/>
            <person name="Sims S."/>
            <person name="Singer S.R."/>
            <person name="Sinharoy S."/>
            <person name="Sterck L."/>
            <person name="Viollet A."/>
            <person name="Wang B.B."/>
            <person name="Wang K."/>
            <person name="Wang M."/>
            <person name="Wang X."/>
            <person name="Warfsmann J."/>
            <person name="Weissenbach J."/>
            <person name="White D.D."/>
            <person name="White J.D."/>
            <person name="Wiley G.B."/>
            <person name="Wincker P."/>
            <person name="Xing Y."/>
            <person name="Yang L."/>
            <person name="Yao Z."/>
            <person name="Ying F."/>
            <person name="Zhai J."/>
            <person name="Zhou L."/>
            <person name="Zuber A."/>
            <person name="Denarie J."/>
            <person name="Dixon R.A."/>
            <person name="May G.D."/>
            <person name="Schwartz D.C."/>
            <person name="Rogers J."/>
            <person name="Quetier F."/>
            <person name="Town C.D."/>
            <person name="Roe B.A."/>
        </authorList>
    </citation>
    <scope>NUCLEOTIDE SEQUENCE [LARGE SCALE GENOMIC DNA]</scope>
    <source>
        <strain evidence="1">A17</strain>
        <strain evidence="2 3">cv. Jemalong A17</strain>
    </source>
</reference>
<evidence type="ECO:0000313" key="2">
    <source>
        <dbReference type="EnsemblPlants" id="AET01048"/>
    </source>
</evidence>
<evidence type="ECO:0000313" key="3">
    <source>
        <dbReference type="Proteomes" id="UP000002051"/>
    </source>
</evidence>
<dbReference type="HOGENOM" id="CLU_2945228_0_0_1"/>
<accession>G7KFD1</accession>
<reference evidence="2" key="3">
    <citation type="submission" date="2015-04" db="UniProtKB">
        <authorList>
            <consortium name="EnsemblPlants"/>
        </authorList>
    </citation>
    <scope>IDENTIFICATION</scope>
    <source>
        <strain evidence="2">cv. Jemalong A17</strain>
    </source>
</reference>
<reference evidence="1 3" key="2">
    <citation type="journal article" date="2014" name="BMC Genomics">
        <title>An improved genome release (version Mt4.0) for the model legume Medicago truncatula.</title>
        <authorList>
            <person name="Tang H."/>
            <person name="Krishnakumar V."/>
            <person name="Bidwell S."/>
            <person name="Rosen B."/>
            <person name="Chan A."/>
            <person name="Zhou S."/>
            <person name="Gentzbittel L."/>
            <person name="Childs K.L."/>
            <person name="Yandell M."/>
            <person name="Gundlach H."/>
            <person name="Mayer K.F."/>
            <person name="Schwartz D.C."/>
            <person name="Town C.D."/>
        </authorList>
    </citation>
    <scope>GENOME REANNOTATION</scope>
    <source>
        <strain evidence="2 3">cv. Jemalong A17</strain>
    </source>
</reference>
<keyword evidence="3" id="KW-1185">Reference proteome</keyword>
<gene>
    <name evidence="1" type="ordered locus">MTR_5g098840</name>
</gene>
<name>G7KFD1_MEDTR</name>
<sequence>MVAAFILYDAEIYDRTVVVSTGIKDLACQFAYPPLQVNADFGSVMNFLSKYLQSKALNYH</sequence>
<dbReference type="AlphaFoldDB" id="G7KFD1"/>
<protein>
    <submittedName>
        <fullName evidence="1">Threonine synthase, putative</fullName>
    </submittedName>
</protein>
<evidence type="ECO:0000313" key="1">
    <source>
        <dbReference type="EMBL" id="AET01048.1"/>
    </source>
</evidence>
<proteinExistence type="predicted"/>